<dbReference type="Proteomes" id="UP000293874">
    <property type="component" value="Unassembled WGS sequence"/>
</dbReference>
<evidence type="ECO:0000313" key="3">
    <source>
        <dbReference type="Proteomes" id="UP000293874"/>
    </source>
</evidence>
<dbReference type="OrthoDB" id="9888997at2"/>
<keyword evidence="3" id="KW-1185">Reference proteome</keyword>
<gene>
    <name evidence="2" type="ORF">EV199_0020</name>
</gene>
<accession>A0A4V2F1L3</accession>
<evidence type="ECO:0000313" key="2">
    <source>
        <dbReference type="EMBL" id="RZS74176.1"/>
    </source>
</evidence>
<organism evidence="2 3">
    <name type="scientific">Pseudobacter ginsenosidimutans</name>
    <dbReference type="NCBI Taxonomy" id="661488"/>
    <lineage>
        <taxon>Bacteria</taxon>
        <taxon>Pseudomonadati</taxon>
        <taxon>Bacteroidota</taxon>
        <taxon>Chitinophagia</taxon>
        <taxon>Chitinophagales</taxon>
        <taxon>Chitinophagaceae</taxon>
        <taxon>Pseudobacter</taxon>
    </lineage>
</organism>
<dbReference type="AlphaFoldDB" id="A0A4V2F1L3"/>
<protein>
    <recommendedName>
        <fullName evidence="4">DUF4397 domain-containing protein</fullName>
    </recommendedName>
</protein>
<evidence type="ECO:0000256" key="1">
    <source>
        <dbReference type="SAM" id="SignalP"/>
    </source>
</evidence>
<proteinExistence type="predicted"/>
<sequence length="257" mass="28977">MKHSILSKYFKTFCSLSLLITLLSFAMGGCKKQKEVSPEFSVLRIYGAYHAYGPVIARFSDTEPFSYNFARDYNSQGEERRQNIHEDQVPFTLHVIPDTLPGHKPAFSMMLNLQKRASYTFIAGGPIASMDTMFFKDSPLPYFGVGDSACAIRFINFIQGGPVKIIQKGATDNVIAANLPYKGLVDFITIPVNRSIEYLTFEMRDAATDELLATWSKEVWPLVGSQQYLYRVYSVLLKGARGTTGYSEPEFAFSRLY</sequence>
<keyword evidence="1" id="KW-0732">Signal</keyword>
<comment type="caution">
    <text evidence="2">The sequence shown here is derived from an EMBL/GenBank/DDBJ whole genome shotgun (WGS) entry which is preliminary data.</text>
</comment>
<feature type="signal peptide" evidence="1">
    <location>
        <begin position="1"/>
        <end position="26"/>
    </location>
</feature>
<name>A0A4V2F1L3_9BACT</name>
<feature type="chain" id="PRO_5020386358" description="DUF4397 domain-containing protein" evidence="1">
    <location>
        <begin position="27"/>
        <end position="257"/>
    </location>
</feature>
<dbReference type="PROSITE" id="PS51257">
    <property type="entry name" value="PROKAR_LIPOPROTEIN"/>
    <property type="match status" value="1"/>
</dbReference>
<dbReference type="RefSeq" id="WP_130538657.1">
    <property type="nucleotide sequence ID" value="NZ_CP042431.1"/>
</dbReference>
<reference evidence="2 3" key="1">
    <citation type="submission" date="2019-02" db="EMBL/GenBank/DDBJ databases">
        <title>Genomic Encyclopedia of Type Strains, Phase IV (KMG-IV): sequencing the most valuable type-strain genomes for metagenomic binning, comparative biology and taxonomic classification.</title>
        <authorList>
            <person name="Goeker M."/>
        </authorList>
    </citation>
    <scope>NUCLEOTIDE SEQUENCE [LARGE SCALE GENOMIC DNA]</scope>
    <source>
        <strain evidence="2 3">DSM 18116</strain>
    </source>
</reference>
<dbReference type="EMBL" id="SGXA01000001">
    <property type="protein sequence ID" value="RZS74176.1"/>
    <property type="molecule type" value="Genomic_DNA"/>
</dbReference>
<evidence type="ECO:0008006" key="4">
    <source>
        <dbReference type="Google" id="ProtNLM"/>
    </source>
</evidence>